<feature type="domain" description="Iron hydrogenase large subunit C-terminal" evidence="1">
    <location>
        <begin position="9"/>
        <end position="236"/>
    </location>
</feature>
<evidence type="ECO:0000313" key="2">
    <source>
        <dbReference type="EMBL" id="KKP92986.1"/>
    </source>
</evidence>
<dbReference type="InterPro" id="IPR050340">
    <property type="entry name" value="Cytosolic_Fe-S_CAF"/>
</dbReference>
<protein>
    <submittedName>
        <fullName evidence="2">Sigma54 specific transcriptional regulator, Fis family</fullName>
    </submittedName>
</protein>
<organism evidence="2 3">
    <name type="scientific">candidate division WS6 bacterium GW2011_GWC1_36_11</name>
    <dbReference type="NCBI Taxonomy" id="1619090"/>
    <lineage>
        <taxon>Bacteria</taxon>
        <taxon>Candidatus Dojkabacteria</taxon>
    </lineage>
</organism>
<dbReference type="InterPro" id="IPR009016">
    <property type="entry name" value="Fe_hydrogenase"/>
</dbReference>
<dbReference type="SUPFAM" id="SSF53920">
    <property type="entry name" value="Fe-only hydrogenase"/>
    <property type="match status" value="1"/>
</dbReference>
<evidence type="ECO:0000313" key="3">
    <source>
        <dbReference type="Proteomes" id="UP000034140"/>
    </source>
</evidence>
<dbReference type="Proteomes" id="UP000034140">
    <property type="component" value="Unassembled WGS sequence"/>
</dbReference>
<sequence>MEFVQGQKYLCMLAPSFAAEFEYPEIVYRLRQLGFDDVVELTFGAKMVNIAYYELLKESIEKGEKKTWIASPCPTLVNMVRVKFPELIPNLVPVLSPMGAMALICRKYYPDHKRVFVGPCITKKNEAQELGSIDEALTFKELNELFKLHNIPEKVTDSKYCVTFEKFYNDYTKIYPISGGLSSTLHYKNILKEKDILVTDGVENVMKVLSGFKDGMYKDYRFLDILTCAGGCIGGPGMIGERSVKERTKKIHEYREFASRYEQDLGRTGKKLMVEDINFERKF</sequence>
<evidence type="ECO:0000259" key="1">
    <source>
        <dbReference type="Pfam" id="PF02906"/>
    </source>
</evidence>
<dbReference type="Gene3D" id="3.40.950.10">
    <property type="entry name" value="Fe-only Hydrogenase (Larger Subunit), Chain L, domain 3"/>
    <property type="match status" value="1"/>
</dbReference>
<comment type="caution">
    <text evidence="2">The sequence shown here is derived from an EMBL/GenBank/DDBJ whole genome shotgun (WGS) entry which is preliminary data.</text>
</comment>
<gene>
    <name evidence="2" type="ORF">UR96_C0002G0015</name>
</gene>
<proteinExistence type="predicted"/>
<name>A0A0G0DVK4_9BACT</name>
<dbReference type="PANTHER" id="PTHR11615">
    <property type="entry name" value="NITRATE, FORMATE, IRON DEHYDROGENASE"/>
    <property type="match status" value="1"/>
</dbReference>
<dbReference type="AlphaFoldDB" id="A0A0G0DVK4"/>
<dbReference type="Pfam" id="PF02906">
    <property type="entry name" value="Fe_hyd_lg_C"/>
    <property type="match status" value="1"/>
</dbReference>
<accession>A0A0G0DVK4</accession>
<reference evidence="2 3" key="1">
    <citation type="journal article" date="2015" name="Nature">
        <title>rRNA introns, odd ribosomes, and small enigmatic genomes across a large radiation of phyla.</title>
        <authorList>
            <person name="Brown C.T."/>
            <person name="Hug L.A."/>
            <person name="Thomas B.C."/>
            <person name="Sharon I."/>
            <person name="Castelle C.J."/>
            <person name="Singh A."/>
            <person name="Wilkins M.J."/>
            <person name="Williams K.H."/>
            <person name="Banfield J.F."/>
        </authorList>
    </citation>
    <scope>NUCLEOTIDE SEQUENCE [LARGE SCALE GENOMIC DNA]</scope>
</reference>
<dbReference type="EMBL" id="LBRE01000002">
    <property type="protein sequence ID" value="KKP92986.1"/>
    <property type="molecule type" value="Genomic_DNA"/>
</dbReference>
<dbReference type="InterPro" id="IPR004108">
    <property type="entry name" value="Fe_hydrogenase_lsu_C"/>
</dbReference>